<feature type="region of interest" description="Disordered" evidence="1">
    <location>
        <begin position="67"/>
        <end position="89"/>
    </location>
</feature>
<comment type="caution">
    <text evidence="2">The sequence shown here is derived from an EMBL/GenBank/DDBJ whole genome shotgun (WGS) entry which is preliminary data.</text>
</comment>
<accession>A0A4Y7SBY7</accession>
<evidence type="ECO:0000313" key="2">
    <source>
        <dbReference type="EMBL" id="TEB18759.1"/>
    </source>
</evidence>
<feature type="compositionally biased region" description="Basic and acidic residues" evidence="1">
    <location>
        <begin position="67"/>
        <end position="78"/>
    </location>
</feature>
<dbReference type="AlphaFoldDB" id="A0A4Y7SBY7"/>
<protein>
    <submittedName>
        <fullName evidence="2">Uncharacterized protein</fullName>
    </submittedName>
</protein>
<evidence type="ECO:0000313" key="3">
    <source>
        <dbReference type="Proteomes" id="UP000298030"/>
    </source>
</evidence>
<evidence type="ECO:0000256" key="1">
    <source>
        <dbReference type="SAM" id="MobiDB-lite"/>
    </source>
</evidence>
<sequence>MASLKPVEYEPQLENPILLSVGQALSLCLQMGTMLVSLFQPNAILPGRMQDGRRLVRSNEWHIYTRGAEEKDGGERKKSSVRYPAKHGCPMSLLRPSPPMILERDHKHKEGTADGRFQVCRHLSEAWEASSVTPFGMGASRLHTGKERADALAQN</sequence>
<name>A0A4Y7SBY7_COPMI</name>
<organism evidence="2 3">
    <name type="scientific">Coprinellus micaceus</name>
    <name type="common">Glistening ink-cap mushroom</name>
    <name type="synonym">Coprinus micaceus</name>
    <dbReference type="NCBI Taxonomy" id="71717"/>
    <lineage>
        <taxon>Eukaryota</taxon>
        <taxon>Fungi</taxon>
        <taxon>Dikarya</taxon>
        <taxon>Basidiomycota</taxon>
        <taxon>Agaricomycotina</taxon>
        <taxon>Agaricomycetes</taxon>
        <taxon>Agaricomycetidae</taxon>
        <taxon>Agaricales</taxon>
        <taxon>Agaricineae</taxon>
        <taxon>Psathyrellaceae</taxon>
        <taxon>Coprinellus</taxon>
    </lineage>
</organism>
<gene>
    <name evidence="2" type="ORF">FA13DRAFT_540115</name>
</gene>
<reference evidence="2 3" key="1">
    <citation type="journal article" date="2019" name="Nat. Ecol. Evol.">
        <title>Megaphylogeny resolves global patterns of mushroom evolution.</title>
        <authorList>
            <person name="Varga T."/>
            <person name="Krizsan K."/>
            <person name="Foldi C."/>
            <person name="Dima B."/>
            <person name="Sanchez-Garcia M."/>
            <person name="Sanchez-Ramirez S."/>
            <person name="Szollosi G.J."/>
            <person name="Szarkandi J.G."/>
            <person name="Papp V."/>
            <person name="Albert L."/>
            <person name="Andreopoulos W."/>
            <person name="Angelini C."/>
            <person name="Antonin V."/>
            <person name="Barry K.W."/>
            <person name="Bougher N.L."/>
            <person name="Buchanan P."/>
            <person name="Buyck B."/>
            <person name="Bense V."/>
            <person name="Catcheside P."/>
            <person name="Chovatia M."/>
            <person name="Cooper J."/>
            <person name="Damon W."/>
            <person name="Desjardin D."/>
            <person name="Finy P."/>
            <person name="Geml J."/>
            <person name="Haridas S."/>
            <person name="Hughes K."/>
            <person name="Justo A."/>
            <person name="Karasinski D."/>
            <person name="Kautmanova I."/>
            <person name="Kiss B."/>
            <person name="Kocsube S."/>
            <person name="Kotiranta H."/>
            <person name="LaButti K.M."/>
            <person name="Lechner B.E."/>
            <person name="Liimatainen K."/>
            <person name="Lipzen A."/>
            <person name="Lukacs Z."/>
            <person name="Mihaltcheva S."/>
            <person name="Morgado L.N."/>
            <person name="Niskanen T."/>
            <person name="Noordeloos M.E."/>
            <person name="Ohm R.A."/>
            <person name="Ortiz-Santana B."/>
            <person name="Ovrebo C."/>
            <person name="Racz N."/>
            <person name="Riley R."/>
            <person name="Savchenko A."/>
            <person name="Shiryaev A."/>
            <person name="Soop K."/>
            <person name="Spirin V."/>
            <person name="Szebenyi C."/>
            <person name="Tomsovsky M."/>
            <person name="Tulloss R.E."/>
            <person name="Uehling J."/>
            <person name="Grigoriev I.V."/>
            <person name="Vagvolgyi C."/>
            <person name="Papp T."/>
            <person name="Martin F.M."/>
            <person name="Miettinen O."/>
            <person name="Hibbett D.S."/>
            <person name="Nagy L.G."/>
        </authorList>
    </citation>
    <scope>NUCLEOTIDE SEQUENCE [LARGE SCALE GENOMIC DNA]</scope>
    <source>
        <strain evidence="2 3">FP101781</strain>
    </source>
</reference>
<keyword evidence="3" id="KW-1185">Reference proteome</keyword>
<dbReference type="Proteomes" id="UP000298030">
    <property type="component" value="Unassembled WGS sequence"/>
</dbReference>
<dbReference type="EMBL" id="QPFP01000229">
    <property type="protein sequence ID" value="TEB18759.1"/>
    <property type="molecule type" value="Genomic_DNA"/>
</dbReference>
<proteinExistence type="predicted"/>